<name>A0A2X1RJE3_9ACTO</name>
<dbReference type="SUPFAM" id="SSF46785">
    <property type="entry name" value="Winged helix' DNA-binding domain"/>
    <property type="match status" value="1"/>
</dbReference>
<evidence type="ECO:0000313" key="6">
    <source>
        <dbReference type="Proteomes" id="UP001209486"/>
    </source>
</evidence>
<evidence type="ECO:0000313" key="5">
    <source>
        <dbReference type="Proteomes" id="UP000582487"/>
    </source>
</evidence>
<proteinExistence type="inferred from homology"/>
<protein>
    <submittedName>
        <fullName evidence="4">ROK family transcriptional regulator</fullName>
    </submittedName>
</protein>
<evidence type="ECO:0000259" key="2">
    <source>
        <dbReference type="Pfam" id="PF01047"/>
    </source>
</evidence>
<dbReference type="EMBL" id="JABCUV010000009">
    <property type="protein sequence ID" value="NMW93690.1"/>
    <property type="molecule type" value="Genomic_DNA"/>
</dbReference>
<dbReference type="OrthoDB" id="3464494at2"/>
<dbReference type="Gene3D" id="1.10.10.10">
    <property type="entry name" value="Winged helix-like DNA-binding domain superfamily/Winged helix DNA-binding domain"/>
    <property type="match status" value="1"/>
</dbReference>
<feature type="domain" description="HTH marR-type" evidence="2">
    <location>
        <begin position="23"/>
        <end position="63"/>
    </location>
</feature>
<accession>A0A2X1RJE3</accession>
<dbReference type="SUPFAM" id="SSF53067">
    <property type="entry name" value="Actin-like ATPase domain"/>
    <property type="match status" value="1"/>
</dbReference>
<evidence type="ECO:0000313" key="4">
    <source>
        <dbReference type="EMBL" id="NMW93690.1"/>
    </source>
</evidence>
<dbReference type="InterPro" id="IPR043129">
    <property type="entry name" value="ATPase_NBD"/>
</dbReference>
<dbReference type="RefSeq" id="WP_004012866.1">
    <property type="nucleotide sequence ID" value="NZ_CAMPUA010000015.1"/>
</dbReference>
<dbReference type="Proteomes" id="UP001209486">
    <property type="component" value="Unassembled WGS sequence"/>
</dbReference>
<dbReference type="GO" id="GO:0003700">
    <property type="term" value="F:DNA-binding transcription factor activity"/>
    <property type="evidence" value="ECO:0007669"/>
    <property type="project" value="InterPro"/>
</dbReference>
<comment type="caution">
    <text evidence="4">The sequence shown here is derived from an EMBL/GenBank/DDBJ whole genome shotgun (WGS) entry which is preliminary data.</text>
</comment>
<gene>
    <name evidence="3" type="ORF">FYZ43_08125</name>
    <name evidence="4" type="ORF">HHJ74_08305</name>
</gene>
<dbReference type="PANTHER" id="PTHR18964">
    <property type="entry name" value="ROK (REPRESSOR, ORF, KINASE) FAMILY"/>
    <property type="match status" value="1"/>
</dbReference>
<evidence type="ECO:0000313" key="3">
    <source>
        <dbReference type="EMBL" id="MCU9969353.1"/>
    </source>
</evidence>
<reference evidence="3 6" key="1">
    <citation type="submission" date="2019-08" db="EMBL/GenBank/DDBJ databases">
        <title>Comparison of rpoB and gyrB Sequences from Mobiluncus Species and Development of a Multiplex PCR Method for Clinical Detection of Mobiluncus curtisii and Mobiluncus mulieris.</title>
        <authorList>
            <person name="Yang L."/>
            <person name="Shen Y."/>
            <person name="Xu G."/>
            <person name="Shu L.-B."/>
            <person name="Hu J."/>
            <person name="Zhang R."/>
            <person name="Wang Y."/>
            <person name="Zhou H.-W."/>
            <person name="Zhang X."/>
        </authorList>
    </citation>
    <scope>NUCLEOTIDE SEQUENCE [LARGE SCALE GENOMIC DNA]</scope>
    <source>
        <strain evidence="3 6">M26</strain>
    </source>
</reference>
<dbReference type="InterPro" id="IPR036390">
    <property type="entry name" value="WH_DNA-bd_sf"/>
</dbReference>
<dbReference type="Pfam" id="PF01047">
    <property type="entry name" value="MarR"/>
    <property type="match status" value="1"/>
</dbReference>
<comment type="similarity">
    <text evidence="1">Belongs to the ROK (NagC/XylR) family.</text>
</comment>
<evidence type="ECO:0000256" key="1">
    <source>
        <dbReference type="ARBA" id="ARBA00006479"/>
    </source>
</evidence>
<dbReference type="InterPro" id="IPR036388">
    <property type="entry name" value="WH-like_DNA-bd_sf"/>
</dbReference>
<dbReference type="InterPro" id="IPR000600">
    <property type="entry name" value="ROK"/>
</dbReference>
<dbReference type="AlphaFoldDB" id="A0A2X1RJE3"/>
<dbReference type="PANTHER" id="PTHR18964:SF149">
    <property type="entry name" value="BIFUNCTIONAL UDP-N-ACETYLGLUCOSAMINE 2-EPIMERASE_N-ACETYLMANNOSAMINE KINASE"/>
    <property type="match status" value="1"/>
</dbReference>
<dbReference type="Proteomes" id="UP000582487">
    <property type="component" value="Unassembled WGS sequence"/>
</dbReference>
<dbReference type="Pfam" id="PF00480">
    <property type="entry name" value="ROK"/>
    <property type="match status" value="1"/>
</dbReference>
<dbReference type="EMBL" id="VSZY01000014">
    <property type="protein sequence ID" value="MCU9969353.1"/>
    <property type="molecule type" value="Genomic_DNA"/>
</dbReference>
<dbReference type="Gene3D" id="3.30.420.40">
    <property type="match status" value="2"/>
</dbReference>
<dbReference type="InterPro" id="IPR000835">
    <property type="entry name" value="HTH_MarR-typ"/>
</dbReference>
<sequence>MAKQTQSFAARSFLGADCRRAAVIASLGLHGSQSRADLARRLEVSPALITQVVKKLLDEGLIQELNSAETTQMGRPSVQLGLKSVDYTAVGLKVASDHISCVESTLSGEVCKSTEIPLNASSLEVAEIIARELKKFMGSGYENRVLGVGVGVPGTVDALEIGEVNSTLLGWDTMPLGKLLRNELRLPVIVENNVNALAVAEYLFGVGDVYDSLLVVTLGTGVGSGYCNEGTVLHGMRGAAGNLGHVIVKPGGEKCHCGNSGCLETLIGESALITAARSRGLIREDQKIEALIDLANSGNEDAAKIFSRGAEHLGRSIAAVVNVLAPEVIVIQGEGTQAWKYWDSVFKHTLRSNIIKELRDIDVVIRQWRDDKWALGAASLVLMTPFEVDGSMGEQGELIRQRILSSKNE</sequence>
<organism evidence="4 5">
    <name type="scientific">Mobiluncus mulieris</name>
    <dbReference type="NCBI Taxonomy" id="2052"/>
    <lineage>
        <taxon>Bacteria</taxon>
        <taxon>Bacillati</taxon>
        <taxon>Actinomycetota</taxon>
        <taxon>Actinomycetes</taxon>
        <taxon>Actinomycetales</taxon>
        <taxon>Actinomycetaceae</taxon>
        <taxon>Mobiluncus</taxon>
    </lineage>
</organism>
<reference evidence="4 5" key="2">
    <citation type="submission" date="2020-04" db="EMBL/GenBank/DDBJ databases">
        <title>Antimicrobial susceptibility and clonality of vaginal-derived multi-drug resistant Mobiluncus isolates in China.</title>
        <authorList>
            <person name="Zhang X."/>
        </authorList>
    </citation>
    <scope>NUCLEOTIDE SEQUENCE [LARGE SCALE GENOMIC DNA]</scope>
    <source>
        <strain evidence="4 5">7</strain>
    </source>
</reference>